<evidence type="ECO:0000256" key="3">
    <source>
        <dbReference type="ARBA" id="ARBA00022741"/>
    </source>
</evidence>
<dbReference type="InterPro" id="IPR000642">
    <property type="entry name" value="Peptidase_M41"/>
</dbReference>
<dbReference type="Gene3D" id="1.20.58.760">
    <property type="entry name" value="Peptidase M41"/>
    <property type="match status" value="1"/>
</dbReference>
<dbReference type="Proteomes" id="UP000823775">
    <property type="component" value="Unassembled WGS sequence"/>
</dbReference>
<sequence>MTCMTLGGRAAEQVLIGKISTGAQDDLEKVTKMTCQVALYGFSDKVGLLSFPQEDTFETSKPYSSKDCSTYWPVKLEN</sequence>
<dbReference type="PANTHER" id="PTHR43655:SF21">
    <property type="entry name" value="ATP-DEPENDENT ZINC METALLOPROTEASE FTSH 8, MITOCHONDRIAL-LIKE"/>
    <property type="match status" value="1"/>
</dbReference>
<keyword evidence="6 8" id="KW-0645">Protease</keyword>
<evidence type="ECO:0000256" key="1">
    <source>
        <dbReference type="ARBA" id="ARBA00001947"/>
    </source>
</evidence>
<dbReference type="InterPro" id="IPR037219">
    <property type="entry name" value="Peptidase_M41-like"/>
</dbReference>
<keyword evidence="9" id="KW-1185">Reference proteome</keyword>
<comment type="caution">
    <text evidence="8">The sequence shown here is derived from an EMBL/GenBank/DDBJ whole genome shotgun (WGS) entry which is preliminary data.</text>
</comment>
<feature type="domain" description="Peptidase M41" evidence="7">
    <location>
        <begin position="2"/>
        <end position="68"/>
    </location>
</feature>
<evidence type="ECO:0000313" key="8">
    <source>
        <dbReference type="EMBL" id="MCE0480787.1"/>
    </source>
</evidence>
<dbReference type="Pfam" id="PF01434">
    <property type="entry name" value="Peptidase_M41"/>
    <property type="match status" value="1"/>
</dbReference>
<accession>A0ABS8VMZ6</accession>
<keyword evidence="6 8" id="KW-0482">Metalloprotease</keyword>
<evidence type="ECO:0000256" key="5">
    <source>
        <dbReference type="ARBA" id="ARBA00022840"/>
    </source>
</evidence>
<gene>
    <name evidence="8" type="primary">FTSH3_1</name>
    <name evidence="8" type="ORF">HAX54_037896</name>
</gene>
<keyword evidence="6 8" id="KW-0378">Hydrolase</keyword>
<evidence type="ECO:0000256" key="6">
    <source>
        <dbReference type="ARBA" id="ARBA00023049"/>
    </source>
</evidence>
<dbReference type="InterPro" id="IPR050928">
    <property type="entry name" value="ATP-dep_Zn_Metalloprotease"/>
</dbReference>
<comment type="cofactor">
    <cofactor evidence="1">
        <name>Zn(2+)</name>
        <dbReference type="ChEBI" id="CHEBI:29105"/>
    </cofactor>
</comment>
<evidence type="ECO:0000256" key="4">
    <source>
        <dbReference type="ARBA" id="ARBA00022833"/>
    </source>
</evidence>
<keyword evidence="2" id="KW-0479">Metal-binding</keyword>
<dbReference type="EMBL" id="JACEIK010005127">
    <property type="protein sequence ID" value="MCE0480787.1"/>
    <property type="molecule type" value="Genomic_DNA"/>
</dbReference>
<evidence type="ECO:0000256" key="2">
    <source>
        <dbReference type="ARBA" id="ARBA00022723"/>
    </source>
</evidence>
<dbReference type="PANTHER" id="PTHR43655">
    <property type="entry name" value="ATP-DEPENDENT PROTEASE"/>
    <property type="match status" value="1"/>
</dbReference>
<name>A0ABS8VMZ6_DATST</name>
<evidence type="ECO:0000259" key="7">
    <source>
        <dbReference type="Pfam" id="PF01434"/>
    </source>
</evidence>
<reference evidence="8 9" key="1">
    <citation type="journal article" date="2021" name="BMC Genomics">
        <title>Datura genome reveals duplications of psychoactive alkaloid biosynthetic genes and high mutation rate following tissue culture.</title>
        <authorList>
            <person name="Rajewski A."/>
            <person name="Carter-House D."/>
            <person name="Stajich J."/>
            <person name="Litt A."/>
        </authorList>
    </citation>
    <scope>NUCLEOTIDE SEQUENCE [LARGE SCALE GENOMIC DNA]</scope>
    <source>
        <strain evidence="8">AR-01</strain>
    </source>
</reference>
<keyword evidence="5" id="KW-0067">ATP-binding</keyword>
<protein>
    <submittedName>
        <fullName evidence="8">ATP-dependent zinc metalloprotease FTSH 3, mitochondrial</fullName>
    </submittedName>
</protein>
<dbReference type="SUPFAM" id="SSF140990">
    <property type="entry name" value="FtsH protease domain-like"/>
    <property type="match status" value="1"/>
</dbReference>
<dbReference type="GO" id="GO:0008237">
    <property type="term" value="F:metallopeptidase activity"/>
    <property type="evidence" value="ECO:0007669"/>
    <property type="project" value="UniProtKB-KW"/>
</dbReference>
<proteinExistence type="predicted"/>
<keyword evidence="4" id="KW-0862">Zinc</keyword>
<evidence type="ECO:0000313" key="9">
    <source>
        <dbReference type="Proteomes" id="UP000823775"/>
    </source>
</evidence>
<keyword evidence="3" id="KW-0547">Nucleotide-binding</keyword>
<organism evidence="8 9">
    <name type="scientific">Datura stramonium</name>
    <name type="common">Jimsonweed</name>
    <name type="synonym">Common thornapple</name>
    <dbReference type="NCBI Taxonomy" id="4076"/>
    <lineage>
        <taxon>Eukaryota</taxon>
        <taxon>Viridiplantae</taxon>
        <taxon>Streptophyta</taxon>
        <taxon>Embryophyta</taxon>
        <taxon>Tracheophyta</taxon>
        <taxon>Spermatophyta</taxon>
        <taxon>Magnoliopsida</taxon>
        <taxon>eudicotyledons</taxon>
        <taxon>Gunneridae</taxon>
        <taxon>Pentapetalae</taxon>
        <taxon>asterids</taxon>
        <taxon>lamiids</taxon>
        <taxon>Solanales</taxon>
        <taxon>Solanaceae</taxon>
        <taxon>Solanoideae</taxon>
        <taxon>Datureae</taxon>
        <taxon>Datura</taxon>
    </lineage>
</organism>